<sequence length="43" mass="5000">MAGEKLSEVGASSDRFGRERRKSVRRRGNFEQVQAWKDKSCQK</sequence>
<name>A0A0A8X9R2_MESS1</name>
<proteinExistence type="predicted"/>
<feature type="region of interest" description="Disordered" evidence="1">
    <location>
        <begin position="1"/>
        <end position="43"/>
    </location>
</feature>
<reference evidence="2 3" key="1">
    <citation type="submission" date="2013-06" db="EMBL/GenBank/DDBJ databases">
        <title>Whole genome shotgun sequence of Bacillus selenatarsenatis SF-1.</title>
        <authorList>
            <person name="Kuroda M."/>
            <person name="Sei K."/>
            <person name="Yamashita M."/>
            <person name="Ike M."/>
        </authorList>
    </citation>
    <scope>NUCLEOTIDE SEQUENCE [LARGE SCALE GENOMIC DNA]</scope>
    <source>
        <strain evidence="2 3">SF-1</strain>
    </source>
</reference>
<keyword evidence="3" id="KW-1185">Reference proteome</keyword>
<dbReference type="STRING" id="1321606.SAMD00020551_4160"/>
<dbReference type="Proteomes" id="UP000031014">
    <property type="component" value="Unassembled WGS sequence"/>
</dbReference>
<gene>
    <name evidence="2" type="ORF">SAMD00020551_4160</name>
</gene>
<evidence type="ECO:0000313" key="2">
    <source>
        <dbReference type="EMBL" id="GAM15989.1"/>
    </source>
</evidence>
<dbReference type="AlphaFoldDB" id="A0A0A8X9R2"/>
<accession>A0A0A8X9R2</accession>
<comment type="caution">
    <text evidence="2">The sequence shown here is derived from an EMBL/GenBank/DDBJ whole genome shotgun (WGS) entry which is preliminary data.</text>
</comment>
<evidence type="ECO:0000313" key="3">
    <source>
        <dbReference type="Proteomes" id="UP000031014"/>
    </source>
</evidence>
<feature type="compositionally biased region" description="Basic residues" evidence="1">
    <location>
        <begin position="18"/>
        <end position="27"/>
    </location>
</feature>
<evidence type="ECO:0000256" key="1">
    <source>
        <dbReference type="SAM" id="MobiDB-lite"/>
    </source>
</evidence>
<protein>
    <submittedName>
        <fullName evidence="2">Uncharacterized protein</fullName>
    </submittedName>
</protein>
<dbReference type="EMBL" id="BASE01000102">
    <property type="protein sequence ID" value="GAM15989.1"/>
    <property type="molecule type" value="Genomic_DNA"/>
</dbReference>
<organism evidence="2 3">
    <name type="scientific">Mesobacillus selenatarsenatis (strain DSM 18680 / JCM 14380 / FERM P-15431 / SF-1)</name>
    <dbReference type="NCBI Taxonomy" id="1321606"/>
    <lineage>
        <taxon>Bacteria</taxon>
        <taxon>Bacillati</taxon>
        <taxon>Bacillota</taxon>
        <taxon>Bacilli</taxon>
        <taxon>Bacillales</taxon>
        <taxon>Bacillaceae</taxon>
        <taxon>Mesobacillus</taxon>
    </lineage>
</organism>